<keyword evidence="1" id="KW-1133">Transmembrane helix</keyword>
<feature type="transmembrane region" description="Helical" evidence="1">
    <location>
        <begin position="270"/>
        <end position="295"/>
    </location>
</feature>
<dbReference type="PANTHER" id="PTHR23021:SF83">
    <property type="entry name" value="SERPENTINE RECEPTOR, CLASS T"/>
    <property type="match status" value="1"/>
</dbReference>
<feature type="transmembrane region" description="Helical" evidence="1">
    <location>
        <begin position="72"/>
        <end position="96"/>
    </location>
</feature>
<dbReference type="eggNOG" id="ENOG502SNCU">
    <property type="taxonomic scope" value="Eukaryota"/>
</dbReference>
<accession>G0MU62</accession>
<dbReference type="AlphaFoldDB" id="G0MU62"/>
<dbReference type="InterPro" id="IPR019425">
    <property type="entry name" value="7TM_GPCR_serpentine_rcpt_Srt"/>
</dbReference>
<dbReference type="OrthoDB" id="5873245at2759"/>
<feature type="transmembrane region" description="Helical" evidence="1">
    <location>
        <begin position="36"/>
        <end position="60"/>
    </location>
</feature>
<evidence type="ECO:0000256" key="1">
    <source>
        <dbReference type="SAM" id="Phobius"/>
    </source>
</evidence>
<feature type="transmembrane region" description="Helical" evidence="1">
    <location>
        <begin position="202"/>
        <end position="223"/>
    </location>
</feature>
<dbReference type="Proteomes" id="UP000008068">
    <property type="component" value="Unassembled WGS sequence"/>
</dbReference>
<reference evidence="3" key="1">
    <citation type="submission" date="2011-07" db="EMBL/GenBank/DDBJ databases">
        <authorList>
            <consortium name="Caenorhabditis brenneri Sequencing and Analysis Consortium"/>
            <person name="Wilson R.K."/>
        </authorList>
    </citation>
    <scope>NUCLEOTIDE SEQUENCE [LARGE SCALE GENOMIC DNA]</scope>
    <source>
        <strain evidence="3">PB2801</strain>
    </source>
</reference>
<gene>
    <name evidence="2" type="ORF">CAEBREN_19939</name>
</gene>
<evidence type="ECO:0000313" key="3">
    <source>
        <dbReference type="Proteomes" id="UP000008068"/>
    </source>
</evidence>
<proteinExistence type="predicted"/>
<keyword evidence="1" id="KW-0472">Membrane</keyword>
<feature type="transmembrane region" description="Helical" evidence="1">
    <location>
        <begin position="108"/>
        <end position="131"/>
    </location>
</feature>
<dbReference type="EMBL" id="GL379812">
    <property type="protein sequence ID" value="EGT44019.1"/>
    <property type="molecule type" value="Genomic_DNA"/>
</dbReference>
<feature type="transmembrane region" description="Helical" evidence="1">
    <location>
        <begin position="243"/>
        <end position="264"/>
    </location>
</feature>
<keyword evidence="1" id="KW-0812">Transmembrane</keyword>
<feature type="transmembrane region" description="Helical" evidence="1">
    <location>
        <begin position="152"/>
        <end position="175"/>
    </location>
</feature>
<dbReference type="STRING" id="135651.G0MU62"/>
<dbReference type="SUPFAM" id="SSF81321">
    <property type="entry name" value="Family A G protein-coupled receptor-like"/>
    <property type="match status" value="1"/>
</dbReference>
<organism evidence="3">
    <name type="scientific">Caenorhabditis brenneri</name>
    <name type="common">Nematode worm</name>
    <dbReference type="NCBI Taxonomy" id="135651"/>
    <lineage>
        <taxon>Eukaryota</taxon>
        <taxon>Metazoa</taxon>
        <taxon>Ecdysozoa</taxon>
        <taxon>Nematoda</taxon>
        <taxon>Chromadorea</taxon>
        <taxon>Rhabditida</taxon>
        <taxon>Rhabditina</taxon>
        <taxon>Rhabditomorpha</taxon>
        <taxon>Rhabditoidea</taxon>
        <taxon>Rhabditidae</taxon>
        <taxon>Peloderinae</taxon>
        <taxon>Caenorhabditis</taxon>
    </lineage>
</organism>
<evidence type="ECO:0000313" key="2">
    <source>
        <dbReference type="EMBL" id="EGT44019.1"/>
    </source>
</evidence>
<dbReference type="HOGENOM" id="CLU_053041_3_0_1"/>
<name>G0MU62_CAEBE</name>
<dbReference type="PANTHER" id="PTHR23021">
    <property type="entry name" value="SERPENTINE RECEPTOR, CLASS T"/>
    <property type="match status" value="1"/>
</dbReference>
<dbReference type="OMA" id="HINWELG"/>
<evidence type="ECO:0008006" key="4">
    <source>
        <dbReference type="Google" id="ProtNLM"/>
    </source>
</evidence>
<protein>
    <recommendedName>
        <fullName evidence="4">Serpentine Receptor, class T</fullName>
    </recommendedName>
</protein>
<keyword evidence="3" id="KW-1185">Reference proteome</keyword>
<dbReference type="InParanoid" id="G0MU62"/>
<dbReference type="Pfam" id="PF10321">
    <property type="entry name" value="7TM_GPCR_Srt"/>
    <property type="match status" value="1"/>
</dbReference>
<sequence>MNNIIKFGSIAAIPLYNCSAHTPEEWSERNGVERPIAGIIEMIYGITINLIYIPMIGVMIEKEQFKMSCFKIMSFLTVIDILALSVNSIITGFLSYHGAVYCTYPNLIYIAGSVGLGMWCCACIIAMSLVTNRLLDLLCPSVGAFIFDGNRTFLVLTFSIFYGLYFVVFTTPIAFTSKYMTWFFDPLIFEGKTQEYANFPHFFNNILVVFFTGCLYIIFCCALGAKLKNVNGASAAQKASKQIFFQSAMICAVNQSASIIYVSMNFIEVPFWLIVLGHVSWELGHGAPAIIYLIFNKTIRNGVLRKIGIKVKMRSAREVKDNRVFQKAKVNQSTNQPSGKTTNVIVAN</sequence>